<reference evidence="2" key="1">
    <citation type="journal article" date="2023" name="Science">
        <title>Genome structures resolve the early diversification of teleost fishes.</title>
        <authorList>
            <person name="Parey E."/>
            <person name="Louis A."/>
            <person name="Montfort J."/>
            <person name="Bouchez O."/>
            <person name="Roques C."/>
            <person name="Iampietro C."/>
            <person name="Lluch J."/>
            <person name="Castinel A."/>
            <person name="Donnadieu C."/>
            <person name="Desvignes T."/>
            <person name="Floi Bucao C."/>
            <person name="Jouanno E."/>
            <person name="Wen M."/>
            <person name="Mejri S."/>
            <person name="Dirks R."/>
            <person name="Jansen H."/>
            <person name="Henkel C."/>
            <person name="Chen W.J."/>
            <person name="Zahm M."/>
            <person name="Cabau C."/>
            <person name="Klopp C."/>
            <person name="Thompson A.W."/>
            <person name="Robinson-Rechavi M."/>
            <person name="Braasch I."/>
            <person name="Lecointre G."/>
            <person name="Bobe J."/>
            <person name="Postlethwait J.H."/>
            <person name="Berthelot C."/>
            <person name="Roest Crollius H."/>
            <person name="Guiguen Y."/>
        </authorList>
    </citation>
    <scope>NUCLEOTIDE SEQUENCE</scope>
    <source>
        <strain evidence="2">WJC10195</strain>
    </source>
</reference>
<sequence length="154" mass="17865">MLCEGYWDPQGVHHIGFYCPRLSDTSEQSYCCWQGDSLKQCCNQSQFQHIMNVSLTEVSPTELVHSSRPLSLVVVLLYGALVLVLMVMDFLWFCRQRGLTVTAALRKYITCPRLVKGILFPHDYKRQRYHDNRELALLQRKISEGPPEMSNKRV</sequence>
<organism evidence="2 3">
    <name type="scientific">Synaphobranchus kaupii</name>
    <name type="common">Kaup's arrowtooth eel</name>
    <dbReference type="NCBI Taxonomy" id="118154"/>
    <lineage>
        <taxon>Eukaryota</taxon>
        <taxon>Metazoa</taxon>
        <taxon>Chordata</taxon>
        <taxon>Craniata</taxon>
        <taxon>Vertebrata</taxon>
        <taxon>Euteleostomi</taxon>
        <taxon>Actinopterygii</taxon>
        <taxon>Neopterygii</taxon>
        <taxon>Teleostei</taxon>
        <taxon>Anguilliformes</taxon>
        <taxon>Synaphobranchidae</taxon>
        <taxon>Synaphobranchus</taxon>
    </lineage>
</organism>
<accession>A0A9Q1EK14</accession>
<keyword evidence="1" id="KW-1133">Transmembrane helix</keyword>
<feature type="transmembrane region" description="Helical" evidence="1">
    <location>
        <begin position="70"/>
        <end position="93"/>
    </location>
</feature>
<evidence type="ECO:0000313" key="3">
    <source>
        <dbReference type="Proteomes" id="UP001152622"/>
    </source>
</evidence>
<evidence type="ECO:0000256" key="1">
    <source>
        <dbReference type="SAM" id="Phobius"/>
    </source>
</evidence>
<protein>
    <submittedName>
        <fullName evidence="2">Uncharacterized protein</fullName>
    </submittedName>
</protein>
<name>A0A9Q1EK14_SYNKA</name>
<dbReference type="Proteomes" id="UP001152622">
    <property type="component" value="Chromosome 16"/>
</dbReference>
<proteinExistence type="predicted"/>
<comment type="caution">
    <text evidence="2">The sequence shown here is derived from an EMBL/GenBank/DDBJ whole genome shotgun (WGS) entry which is preliminary data.</text>
</comment>
<gene>
    <name evidence="2" type="ORF">SKAU_G00349190</name>
</gene>
<dbReference type="AlphaFoldDB" id="A0A9Q1EK14"/>
<dbReference type="OrthoDB" id="9899282at2759"/>
<keyword evidence="1" id="KW-0812">Transmembrane</keyword>
<dbReference type="EMBL" id="JAINUF010000016">
    <property type="protein sequence ID" value="KAJ8340286.1"/>
    <property type="molecule type" value="Genomic_DNA"/>
</dbReference>
<keyword evidence="1" id="KW-0472">Membrane</keyword>
<evidence type="ECO:0000313" key="2">
    <source>
        <dbReference type="EMBL" id="KAJ8340286.1"/>
    </source>
</evidence>
<keyword evidence="3" id="KW-1185">Reference proteome</keyword>